<dbReference type="PROSITE" id="PS50850">
    <property type="entry name" value="MFS"/>
    <property type="match status" value="1"/>
</dbReference>
<feature type="transmembrane region" description="Helical" evidence="6">
    <location>
        <begin position="190"/>
        <end position="212"/>
    </location>
</feature>
<feature type="transmembrane region" description="Helical" evidence="6">
    <location>
        <begin position="163"/>
        <end position="184"/>
    </location>
</feature>
<feature type="transmembrane region" description="Helical" evidence="6">
    <location>
        <begin position="127"/>
        <end position="151"/>
    </location>
</feature>
<evidence type="ECO:0000259" key="7">
    <source>
        <dbReference type="PROSITE" id="PS50850"/>
    </source>
</evidence>
<feature type="compositionally biased region" description="Basic and acidic residues" evidence="5">
    <location>
        <begin position="39"/>
        <end position="61"/>
    </location>
</feature>
<comment type="caution">
    <text evidence="8">The sequence shown here is derived from an EMBL/GenBank/DDBJ whole genome shotgun (WGS) entry which is preliminary data.</text>
</comment>
<proteinExistence type="predicted"/>
<feature type="transmembrane region" description="Helical" evidence="6">
    <location>
        <begin position="86"/>
        <end position="107"/>
    </location>
</feature>
<dbReference type="PANTHER" id="PTHR48021:SF1">
    <property type="entry name" value="GH07001P-RELATED"/>
    <property type="match status" value="1"/>
</dbReference>
<keyword evidence="2 6" id="KW-0812">Transmembrane</keyword>
<feature type="domain" description="Major facilitator superfamily (MFS) profile" evidence="7">
    <location>
        <begin position="91"/>
        <end position="256"/>
    </location>
</feature>
<dbReference type="Proteomes" id="UP001174909">
    <property type="component" value="Unassembled WGS sequence"/>
</dbReference>
<dbReference type="AlphaFoldDB" id="A0AA35XJI0"/>
<keyword evidence="4 6" id="KW-0472">Membrane</keyword>
<evidence type="ECO:0000256" key="3">
    <source>
        <dbReference type="ARBA" id="ARBA00022989"/>
    </source>
</evidence>
<dbReference type="InterPro" id="IPR005829">
    <property type="entry name" value="Sugar_transporter_CS"/>
</dbReference>
<dbReference type="InterPro" id="IPR050549">
    <property type="entry name" value="MFS_Trehalose_Transporter"/>
</dbReference>
<dbReference type="EMBL" id="CASHTH010004078">
    <property type="protein sequence ID" value="CAI8053232.1"/>
    <property type="molecule type" value="Genomic_DNA"/>
</dbReference>
<keyword evidence="9" id="KW-1185">Reference proteome</keyword>
<accession>A0AA35XJI0</accession>
<dbReference type="GO" id="GO:0016020">
    <property type="term" value="C:membrane"/>
    <property type="evidence" value="ECO:0007669"/>
    <property type="project" value="UniProtKB-SubCell"/>
</dbReference>
<gene>
    <name evidence="8" type="ORF">GBAR_LOCUS29108</name>
</gene>
<dbReference type="PANTHER" id="PTHR48021">
    <property type="match status" value="1"/>
</dbReference>
<keyword evidence="8" id="KW-0813">Transport</keyword>
<protein>
    <submittedName>
        <fullName evidence="8">Sugar transporter ERD6-like 4</fullName>
    </submittedName>
</protein>
<evidence type="ECO:0000256" key="5">
    <source>
        <dbReference type="SAM" id="MobiDB-lite"/>
    </source>
</evidence>
<dbReference type="InterPro" id="IPR036259">
    <property type="entry name" value="MFS_trans_sf"/>
</dbReference>
<sequence length="256" mass="27807">MDLLMEEEVGTGESSLEEKVPAQRRVSFKPGDPVSLREVAPRSDADDDRTGDHETTDDPGKYRGRSRSEVAPTVLERFLVTRERKWSVTVASLVAAIPAFLLGLTLGYPSNALLDLTGEATELPPEFFFSTAALSLFTSLAPLCAIFGGPVGGWISDHWGRKCGLMFCGVPYLIGYLMLSYAHYSATATVFNAVLFSGRALAGFGMGWASAVSPAAWIDSKLFPFVSTRAKAAKATDMKFRRPKDHQPNQTVTAFT</sequence>
<comment type="subcellular location">
    <subcellularLocation>
        <location evidence="1">Membrane</location>
        <topology evidence="1">Multi-pass membrane protein</topology>
    </subcellularLocation>
</comment>
<evidence type="ECO:0000313" key="9">
    <source>
        <dbReference type="Proteomes" id="UP001174909"/>
    </source>
</evidence>
<dbReference type="InterPro" id="IPR005828">
    <property type="entry name" value="MFS_sugar_transport-like"/>
</dbReference>
<evidence type="ECO:0000256" key="4">
    <source>
        <dbReference type="ARBA" id="ARBA00023136"/>
    </source>
</evidence>
<keyword evidence="8" id="KW-0762">Sugar transport</keyword>
<keyword evidence="3 6" id="KW-1133">Transmembrane helix</keyword>
<dbReference type="GO" id="GO:0022857">
    <property type="term" value="F:transmembrane transporter activity"/>
    <property type="evidence" value="ECO:0007669"/>
    <property type="project" value="InterPro"/>
</dbReference>
<feature type="region of interest" description="Disordered" evidence="5">
    <location>
        <begin position="1"/>
        <end position="67"/>
    </location>
</feature>
<evidence type="ECO:0000256" key="1">
    <source>
        <dbReference type="ARBA" id="ARBA00004141"/>
    </source>
</evidence>
<dbReference type="SUPFAM" id="SSF103473">
    <property type="entry name" value="MFS general substrate transporter"/>
    <property type="match status" value="1"/>
</dbReference>
<name>A0AA35XJI0_GEOBA</name>
<evidence type="ECO:0000256" key="6">
    <source>
        <dbReference type="SAM" id="Phobius"/>
    </source>
</evidence>
<feature type="compositionally biased region" description="Acidic residues" evidence="5">
    <location>
        <begin position="1"/>
        <end position="10"/>
    </location>
</feature>
<dbReference type="Gene3D" id="1.20.1250.20">
    <property type="entry name" value="MFS general substrate transporter like domains"/>
    <property type="match status" value="1"/>
</dbReference>
<dbReference type="InterPro" id="IPR020846">
    <property type="entry name" value="MFS_dom"/>
</dbReference>
<reference evidence="8" key="1">
    <citation type="submission" date="2023-03" db="EMBL/GenBank/DDBJ databases">
        <authorList>
            <person name="Steffen K."/>
            <person name="Cardenas P."/>
        </authorList>
    </citation>
    <scope>NUCLEOTIDE SEQUENCE</scope>
</reference>
<evidence type="ECO:0000256" key="2">
    <source>
        <dbReference type="ARBA" id="ARBA00022692"/>
    </source>
</evidence>
<evidence type="ECO:0000313" key="8">
    <source>
        <dbReference type="EMBL" id="CAI8053232.1"/>
    </source>
</evidence>
<organism evidence="8 9">
    <name type="scientific">Geodia barretti</name>
    <name type="common">Barrett's horny sponge</name>
    <dbReference type="NCBI Taxonomy" id="519541"/>
    <lineage>
        <taxon>Eukaryota</taxon>
        <taxon>Metazoa</taxon>
        <taxon>Porifera</taxon>
        <taxon>Demospongiae</taxon>
        <taxon>Heteroscleromorpha</taxon>
        <taxon>Tetractinellida</taxon>
        <taxon>Astrophorina</taxon>
        <taxon>Geodiidae</taxon>
        <taxon>Geodia</taxon>
    </lineage>
</organism>
<dbReference type="PROSITE" id="PS00216">
    <property type="entry name" value="SUGAR_TRANSPORT_1"/>
    <property type="match status" value="1"/>
</dbReference>
<dbReference type="Pfam" id="PF00083">
    <property type="entry name" value="Sugar_tr"/>
    <property type="match status" value="1"/>
</dbReference>